<feature type="signal peptide" evidence="1">
    <location>
        <begin position="1"/>
        <end position="22"/>
    </location>
</feature>
<evidence type="ECO:0000313" key="3">
    <source>
        <dbReference type="Proteomes" id="UP001549321"/>
    </source>
</evidence>
<proteinExistence type="predicted"/>
<keyword evidence="1" id="KW-0732">Signal</keyword>
<dbReference type="EMBL" id="JBEPSM010000002">
    <property type="protein sequence ID" value="MET4635011.1"/>
    <property type="molecule type" value="Genomic_DNA"/>
</dbReference>
<dbReference type="PROSITE" id="PS51257">
    <property type="entry name" value="PROKAR_LIPOPROTEIN"/>
    <property type="match status" value="1"/>
</dbReference>
<keyword evidence="3" id="KW-1185">Reference proteome</keyword>
<sequence>MRIAILALLGLLAGCTSTPTSTAPSMATASAPAGPSARLNRAYAACQAAYERSATPTRTSRAQCLNAAESRYAGEFPDSEALSQQQGLRLALAQRVDSGQMTQAAADAAYARELKKIQASSQARNPAG</sequence>
<gene>
    <name evidence="2" type="ORF">ABIE08_002957</name>
</gene>
<dbReference type="Proteomes" id="UP001549321">
    <property type="component" value="Unassembled WGS sequence"/>
</dbReference>
<feature type="chain" id="PRO_5047065226" description="Lipoprotein" evidence="1">
    <location>
        <begin position="23"/>
        <end position="128"/>
    </location>
</feature>
<comment type="caution">
    <text evidence="2">The sequence shown here is derived from an EMBL/GenBank/DDBJ whole genome shotgun (WGS) entry which is preliminary data.</text>
</comment>
<evidence type="ECO:0000313" key="2">
    <source>
        <dbReference type="EMBL" id="MET4635011.1"/>
    </source>
</evidence>
<evidence type="ECO:0008006" key="4">
    <source>
        <dbReference type="Google" id="ProtNLM"/>
    </source>
</evidence>
<dbReference type="RefSeq" id="WP_354552175.1">
    <property type="nucleotide sequence ID" value="NZ_JBEPSM010000002.1"/>
</dbReference>
<reference evidence="2 3" key="1">
    <citation type="submission" date="2024-06" db="EMBL/GenBank/DDBJ databases">
        <title>Sorghum-associated microbial communities from plants grown in Nebraska, USA.</title>
        <authorList>
            <person name="Schachtman D."/>
        </authorList>
    </citation>
    <scope>NUCLEOTIDE SEQUENCE [LARGE SCALE GENOMIC DNA]</scope>
    <source>
        <strain evidence="2 3">3207</strain>
    </source>
</reference>
<accession>A0ABV2R1T0</accession>
<name>A0ABV2R1T0_9HYPH</name>
<organism evidence="2 3">
    <name type="scientific">Kaistia defluvii</name>
    <dbReference type="NCBI Taxonomy" id="410841"/>
    <lineage>
        <taxon>Bacteria</taxon>
        <taxon>Pseudomonadati</taxon>
        <taxon>Pseudomonadota</taxon>
        <taxon>Alphaproteobacteria</taxon>
        <taxon>Hyphomicrobiales</taxon>
        <taxon>Kaistiaceae</taxon>
        <taxon>Kaistia</taxon>
    </lineage>
</organism>
<evidence type="ECO:0000256" key="1">
    <source>
        <dbReference type="SAM" id="SignalP"/>
    </source>
</evidence>
<protein>
    <recommendedName>
        <fullName evidence="4">Lipoprotein</fullName>
    </recommendedName>
</protein>